<evidence type="ECO:0008006" key="5">
    <source>
        <dbReference type="Google" id="ProtNLM"/>
    </source>
</evidence>
<dbReference type="InterPro" id="IPR046833">
    <property type="entry name" value="ABC_N"/>
</dbReference>
<evidence type="ECO:0000259" key="2">
    <source>
        <dbReference type="Pfam" id="PF20446"/>
    </source>
</evidence>
<feature type="domain" description="ATPase of the ABC class N-terminal" evidence="2">
    <location>
        <begin position="2"/>
        <end position="61"/>
    </location>
</feature>
<dbReference type="InterPro" id="IPR027417">
    <property type="entry name" value="P-loop_NTPase"/>
</dbReference>
<dbReference type="InterPro" id="IPR046834">
    <property type="entry name" value="ABC_ATPase_C"/>
</dbReference>
<dbReference type="AlphaFoldDB" id="A0A7R9TI55"/>
<organism evidence="4">
    <name type="scientific">Prasinoderma coloniale</name>
    <dbReference type="NCBI Taxonomy" id="156133"/>
    <lineage>
        <taxon>Eukaryota</taxon>
        <taxon>Viridiplantae</taxon>
        <taxon>Prasinodermophyta</taxon>
        <taxon>Prasinodermophyceae</taxon>
        <taxon>Prasinodermales</taxon>
        <taxon>Prasinodermaceae</taxon>
        <taxon>Prasinoderma</taxon>
    </lineage>
</organism>
<protein>
    <recommendedName>
        <fullName evidence="5">ATPase</fullName>
    </recommendedName>
</protein>
<sequence>MTIDTPGQEVLDRSSVLLLPDGCVECRFTVALPARGRTVMGRAAHQALCVWLPEIARTSLCFGSLDADALEAHCAAVEDQRALREWLPTQGLVAFVADGAVLPRASGANDEPMRGAVPFESPGALRVEASLPNAGTVSGMGVRTGVSLIVGGGFHGKSTLLKAIERGVYDHVPGDGRELVVTADSAAKIRAEDGRSVSGVDISPFIANLPYGKDTADFSTGDASGSTSQATNIVEALEAGSRLLLLDEDTCATNFMVRDERMAALVAADREPITPFIARVRALAAAGVSCVMVIGGCGEYFSVADCTLRMDSFRCYDATAEARDVVERFAAATGVGALALDAQPLPPRAPRRVDALVADASAKCAVRAVDRAQIGELEVDLGGVEQLVDKSQTRAVIDAVCLLQRSVLSRAGTTTLPQLLDHIEEALGTPAGLDSLAPGSFMGNYVRPRRVELAAAVNRLRSLRASAK</sequence>
<name>A0A7R9TI55_9VIRI</name>
<evidence type="ECO:0000313" key="4">
    <source>
        <dbReference type="EMBL" id="CAD8236040.1"/>
    </source>
</evidence>
<gene>
    <name evidence="4" type="ORF">PCOL08062_LOCUS4436</name>
</gene>
<dbReference type="Pfam" id="PF20446">
    <property type="entry name" value="ABC_N"/>
    <property type="match status" value="1"/>
</dbReference>
<proteinExistence type="predicted"/>
<accession>A0A7R9TI55</accession>
<dbReference type="SUPFAM" id="SSF52540">
    <property type="entry name" value="P-loop containing nucleoside triphosphate hydrolases"/>
    <property type="match status" value="1"/>
</dbReference>
<dbReference type="Pfam" id="PF21117">
    <property type="entry name" value="MRB1590_C"/>
    <property type="match status" value="1"/>
</dbReference>
<dbReference type="EMBL" id="HBDZ01005805">
    <property type="protein sequence ID" value="CAD8236040.1"/>
    <property type="molecule type" value="Transcribed_RNA"/>
</dbReference>
<dbReference type="PANTHER" id="PTHR38149">
    <property type="entry name" value="ATPASE"/>
    <property type="match status" value="1"/>
</dbReference>
<feature type="domain" description="ATPase of the ABC class C-terminal" evidence="1">
    <location>
        <begin position="67"/>
        <end position="330"/>
    </location>
</feature>
<dbReference type="Pfam" id="PF09818">
    <property type="entry name" value="ABC_ATPase"/>
    <property type="match status" value="1"/>
</dbReference>
<dbReference type="PANTHER" id="PTHR38149:SF1">
    <property type="entry name" value="ATPASE"/>
    <property type="match status" value="1"/>
</dbReference>
<dbReference type="InterPro" id="IPR019195">
    <property type="entry name" value="ABC_ATPase_put"/>
</dbReference>
<dbReference type="InterPro" id="IPR049069">
    <property type="entry name" value="MRB1590-like_C"/>
</dbReference>
<reference evidence="4" key="1">
    <citation type="submission" date="2021-01" db="EMBL/GenBank/DDBJ databases">
        <authorList>
            <person name="Corre E."/>
            <person name="Pelletier E."/>
            <person name="Niang G."/>
            <person name="Scheremetjew M."/>
            <person name="Finn R."/>
            <person name="Kale V."/>
            <person name="Holt S."/>
            <person name="Cochrane G."/>
            <person name="Meng A."/>
            <person name="Brown T."/>
            <person name="Cohen L."/>
        </authorList>
    </citation>
    <scope>NUCLEOTIDE SEQUENCE</scope>
    <source>
        <strain evidence="4">CCMP1413</strain>
    </source>
</reference>
<evidence type="ECO:0000259" key="3">
    <source>
        <dbReference type="Pfam" id="PF21117"/>
    </source>
</evidence>
<evidence type="ECO:0000259" key="1">
    <source>
        <dbReference type="Pfam" id="PF09818"/>
    </source>
</evidence>
<feature type="domain" description="MRB1590-like C-terminal" evidence="3">
    <location>
        <begin position="363"/>
        <end position="465"/>
    </location>
</feature>